<reference evidence="2" key="1">
    <citation type="submission" date="2022-06" db="EMBL/GenBank/DDBJ databases">
        <title>Ornithinimicrobium HY1793.</title>
        <authorList>
            <person name="Huang Y."/>
        </authorList>
    </citation>
    <scope>NUCLEOTIDE SEQUENCE</scope>
    <source>
        <strain evidence="2">HY1793</strain>
    </source>
</reference>
<name>A0ABY4YP60_9MICO</name>
<gene>
    <name evidence="2" type="ORF">NF556_12135</name>
</gene>
<dbReference type="EMBL" id="CP099489">
    <property type="protein sequence ID" value="USQ78394.1"/>
    <property type="molecule type" value="Genomic_DNA"/>
</dbReference>
<dbReference type="Proteomes" id="UP001056455">
    <property type="component" value="Chromosome"/>
</dbReference>
<organism evidence="2 3">
    <name type="scientific">Ornithinimicrobium faecis</name>
    <dbReference type="NCBI Taxonomy" id="2934158"/>
    <lineage>
        <taxon>Bacteria</taxon>
        <taxon>Bacillati</taxon>
        <taxon>Actinomycetota</taxon>
        <taxon>Actinomycetes</taxon>
        <taxon>Micrococcales</taxon>
        <taxon>Ornithinimicrobiaceae</taxon>
        <taxon>Ornithinimicrobium</taxon>
    </lineage>
</organism>
<feature type="region of interest" description="Disordered" evidence="1">
    <location>
        <begin position="42"/>
        <end position="79"/>
    </location>
</feature>
<proteinExistence type="predicted"/>
<accession>A0ABY4YP60</accession>
<protein>
    <recommendedName>
        <fullName evidence="4">DUF732 domain-containing protein</fullName>
    </recommendedName>
</protein>
<dbReference type="RefSeq" id="WP_252591192.1">
    <property type="nucleotide sequence ID" value="NZ_CP099489.1"/>
</dbReference>
<evidence type="ECO:0000313" key="2">
    <source>
        <dbReference type="EMBL" id="USQ78394.1"/>
    </source>
</evidence>
<evidence type="ECO:0000313" key="3">
    <source>
        <dbReference type="Proteomes" id="UP001056455"/>
    </source>
</evidence>
<evidence type="ECO:0000256" key="1">
    <source>
        <dbReference type="SAM" id="MobiDB-lite"/>
    </source>
</evidence>
<sequence>MSDHTVVGRATGCRRGEMSRGVLQGVGLITVLLLTACGGPQDVQQNSEPPVPSGAVETGAALRTSDAETSVSASSARAGETVAPSDGVLAWKDTPEGWLAGWADSRGIEDPPQVEVVRETRPEEMGELVADCVREQGFEARAFPDQSWETRGGPGQAEAIALAEYVCIAQYPLQPQFYQPLDDARLRQSYEYHVNTTIPCLQDLGYTTPEPPSVEVYVETYRARGDQWIAQTAGDLPFETIDQCPPVPSGDDLFPPN</sequence>
<evidence type="ECO:0008006" key="4">
    <source>
        <dbReference type="Google" id="ProtNLM"/>
    </source>
</evidence>
<keyword evidence="3" id="KW-1185">Reference proteome</keyword>